<keyword evidence="12" id="KW-0511">Multifunctional enzyme</keyword>
<dbReference type="NCBIfam" id="NF004163">
    <property type="entry name" value="PRK05627.1-6"/>
    <property type="match status" value="1"/>
</dbReference>
<dbReference type="GO" id="GO:0003919">
    <property type="term" value="F:FMN adenylyltransferase activity"/>
    <property type="evidence" value="ECO:0007669"/>
    <property type="project" value="UniProtKB-UniRule"/>
</dbReference>
<keyword evidence="10 15" id="KW-0274">FAD</keyword>
<dbReference type="PATRIC" id="fig|1300342.3.peg.2272"/>
<protein>
    <recommendedName>
        <fullName evidence="15">Riboflavin biosynthesis protein</fullName>
    </recommendedName>
    <domain>
        <recommendedName>
            <fullName evidence="15">Riboflavin kinase</fullName>
            <ecNumber evidence="15">2.7.1.26</ecNumber>
        </recommendedName>
        <alternativeName>
            <fullName evidence="15">Flavokinase</fullName>
        </alternativeName>
    </domain>
    <domain>
        <recommendedName>
            <fullName evidence="15">FMN adenylyltransferase</fullName>
            <ecNumber evidence="15">2.7.7.2</ecNumber>
        </recommendedName>
        <alternativeName>
            <fullName evidence="15">FAD pyrophosphorylase</fullName>
        </alternativeName>
        <alternativeName>
            <fullName evidence="15">FAD synthase</fullName>
        </alternativeName>
    </domain>
</protein>
<keyword evidence="9 15" id="KW-0418">Kinase</keyword>
<feature type="domain" description="Riboflavin kinase" evidence="16">
    <location>
        <begin position="193"/>
        <end position="317"/>
    </location>
</feature>
<dbReference type="InterPro" id="IPR015864">
    <property type="entry name" value="FAD_synthase"/>
</dbReference>
<keyword evidence="7 15" id="KW-0548">Nucleotidyltransferase</keyword>
<dbReference type="UniPathway" id="UPA00276">
    <property type="reaction ID" value="UER00406"/>
</dbReference>
<dbReference type="UniPathway" id="UPA00277">
    <property type="reaction ID" value="UER00407"/>
</dbReference>
<dbReference type="InterPro" id="IPR015865">
    <property type="entry name" value="Riboflavin_kinase_bac/euk"/>
</dbReference>
<dbReference type="NCBIfam" id="NF004160">
    <property type="entry name" value="PRK05627.1-3"/>
    <property type="match status" value="1"/>
</dbReference>
<keyword evidence="18" id="KW-1185">Reference proteome</keyword>
<evidence type="ECO:0000256" key="7">
    <source>
        <dbReference type="ARBA" id="ARBA00022695"/>
    </source>
</evidence>
<dbReference type="PIRSF" id="PIRSF004491">
    <property type="entry name" value="FAD_Synth"/>
    <property type="match status" value="1"/>
</dbReference>
<evidence type="ECO:0000256" key="1">
    <source>
        <dbReference type="ARBA" id="ARBA00002121"/>
    </source>
</evidence>
<comment type="catalytic activity">
    <reaction evidence="13 15">
        <text>riboflavin + ATP = FMN + ADP + H(+)</text>
        <dbReference type="Rhea" id="RHEA:14357"/>
        <dbReference type="ChEBI" id="CHEBI:15378"/>
        <dbReference type="ChEBI" id="CHEBI:30616"/>
        <dbReference type="ChEBI" id="CHEBI:57986"/>
        <dbReference type="ChEBI" id="CHEBI:58210"/>
        <dbReference type="ChEBI" id="CHEBI:456216"/>
        <dbReference type="EC" id="2.7.1.26"/>
    </reaction>
</comment>
<evidence type="ECO:0000256" key="8">
    <source>
        <dbReference type="ARBA" id="ARBA00022741"/>
    </source>
</evidence>
<dbReference type="EMBL" id="CP015249">
    <property type="protein sequence ID" value="ANB18339.1"/>
    <property type="molecule type" value="Genomic_DNA"/>
</dbReference>
<keyword evidence="11 15" id="KW-0067">ATP-binding</keyword>
<dbReference type="Gene3D" id="3.40.50.620">
    <property type="entry name" value="HUPs"/>
    <property type="match status" value="1"/>
</dbReference>
<evidence type="ECO:0000313" key="18">
    <source>
        <dbReference type="Proteomes" id="UP000076830"/>
    </source>
</evidence>
<comment type="catalytic activity">
    <reaction evidence="14 15">
        <text>FMN + ATP + H(+) = FAD + diphosphate</text>
        <dbReference type="Rhea" id="RHEA:17237"/>
        <dbReference type="ChEBI" id="CHEBI:15378"/>
        <dbReference type="ChEBI" id="CHEBI:30616"/>
        <dbReference type="ChEBI" id="CHEBI:33019"/>
        <dbReference type="ChEBI" id="CHEBI:57692"/>
        <dbReference type="ChEBI" id="CHEBI:58210"/>
        <dbReference type="EC" id="2.7.7.2"/>
    </reaction>
</comment>
<dbReference type="NCBIfam" id="NF004159">
    <property type="entry name" value="PRK05627.1-2"/>
    <property type="match status" value="1"/>
</dbReference>
<dbReference type="SUPFAM" id="SSF82114">
    <property type="entry name" value="Riboflavin kinase-like"/>
    <property type="match status" value="1"/>
</dbReference>
<dbReference type="GO" id="GO:0006747">
    <property type="term" value="P:FAD biosynthetic process"/>
    <property type="evidence" value="ECO:0007669"/>
    <property type="project" value="UniProtKB-UniRule"/>
</dbReference>
<dbReference type="FunFam" id="3.40.50.620:FF:000021">
    <property type="entry name" value="Riboflavin biosynthesis protein"/>
    <property type="match status" value="1"/>
</dbReference>
<dbReference type="AlphaFoldDB" id="A0A160DV17"/>
<comment type="pathway">
    <text evidence="2 15">Cofactor biosynthesis; FAD biosynthesis; FAD from FMN: step 1/1.</text>
</comment>
<dbReference type="GO" id="GO:0008531">
    <property type="term" value="F:riboflavin kinase activity"/>
    <property type="evidence" value="ECO:0007669"/>
    <property type="project" value="UniProtKB-UniRule"/>
</dbReference>
<evidence type="ECO:0000256" key="6">
    <source>
        <dbReference type="ARBA" id="ARBA00022679"/>
    </source>
</evidence>
<dbReference type="InterPro" id="IPR023468">
    <property type="entry name" value="Riboflavin_kinase"/>
</dbReference>
<dbReference type="PANTHER" id="PTHR22749:SF6">
    <property type="entry name" value="RIBOFLAVIN KINASE"/>
    <property type="match status" value="1"/>
</dbReference>
<sequence>MPPARYNRAMIQVFHDAAGPPLAPGGSVLCVGAFDGVHRGHRALLDQVRRRADALGLPAAVVSFEPIPREFFARTTPLLRLSDLHDKIEQFEAAGIDILLSLNFDAELAHWEAERFIACVLVDRLQAREVFVGADFRFGHGRKGDVALLRAAGADAGFRVEVFPDFAVDGARVRSSHIRELLAAGDFDGAAALLGRRFRIGGTVVHGQQLGRRLGYPTANIALGSRISPVNGIFAVRVHGLAGEPHPGVASLGVRPTVDGSEPLLEAHLFDFDGDLYGRRLDVEFVAKLRDEEKFADLDALVRQMDLDAAAARTILGLPQAAKAGVTA</sequence>
<dbReference type="EC" id="2.7.1.26" evidence="15"/>
<dbReference type="GO" id="GO:0005524">
    <property type="term" value="F:ATP binding"/>
    <property type="evidence" value="ECO:0007669"/>
    <property type="project" value="UniProtKB-UniRule"/>
</dbReference>
<evidence type="ECO:0000256" key="14">
    <source>
        <dbReference type="ARBA" id="ARBA00049494"/>
    </source>
</evidence>
<dbReference type="NCBIfam" id="TIGR00083">
    <property type="entry name" value="ribF"/>
    <property type="match status" value="1"/>
</dbReference>
<keyword evidence="8 15" id="KW-0547">Nucleotide-binding</keyword>
<name>A0A160DV17_9GAMM</name>
<dbReference type="InterPro" id="IPR014729">
    <property type="entry name" value="Rossmann-like_a/b/a_fold"/>
</dbReference>
<dbReference type="CDD" id="cd02064">
    <property type="entry name" value="FAD_synthetase_N"/>
    <property type="match status" value="1"/>
</dbReference>
<dbReference type="GO" id="GO:0009231">
    <property type="term" value="P:riboflavin biosynthetic process"/>
    <property type="evidence" value="ECO:0007669"/>
    <property type="project" value="InterPro"/>
</dbReference>
<gene>
    <name evidence="17" type="ORF">I596_2329</name>
</gene>
<dbReference type="EC" id="2.7.7.2" evidence="15"/>
<keyword evidence="4 15" id="KW-0285">Flavoprotein</keyword>
<keyword evidence="6 15" id="KW-0808">Transferase</keyword>
<evidence type="ECO:0000256" key="9">
    <source>
        <dbReference type="ARBA" id="ARBA00022777"/>
    </source>
</evidence>
<keyword evidence="5 15" id="KW-0288">FMN</keyword>
<dbReference type="GO" id="GO:0009398">
    <property type="term" value="P:FMN biosynthetic process"/>
    <property type="evidence" value="ECO:0007669"/>
    <property type="project" value="UniProtKB-UniRule"/>
</dbReference>
<proteinExistence type="inferred from homology"/>
<dbReference type="PANTHER" id="PTHR22749">
    <property type="entry name" value="RIBOFLAVIN KINASE/FMN ADENYLYLTRANSFERASE"/>
    <property type="match status" value="1"/>
</dbReference>
<accession>A0A160DV17</accession>
<evidence type="ECO:0000256" key="5">
    <source>
        <dbReference type="ARBA" id="ARBA00022643"/>
    </source>
</evidence>
<evidence type="ECO:0000256" key="15">
    <source>
        <dbReference type="PIRNR" id="PIRNR004491"/>
    </source>
</evidence>
<evidence type="ECO:0000259" key="16">
    <source>
        <dbReference type="SMART" id="SM00904"/>
    </source>
</evidence>
<reference evidence="17 18" key="1">
    <citation type="submission" date="2016-04" db="EMBL/GenBank/DDBJ databases">
        <title>Complete genome sequence of Dokdonella koreensis DS-123T.</title>
        <authorList>
            <person name="Kim J.F."/>
            <person name="Lee H."/>
            <person name="Kwak M.-J."/>
        </authorList>
    </citation>
    <scope>NUCLEOTIDE SEQUENCE [LARGE SCALE GENOMIC DNA]</scope>
    <source>
        <strain evidence="17 18">DS-123</strain>
    </source>
</reference>
<dbReference type="Gene3D" id="2.40.30.30">
    <property type="entry name" value="Riboflavin kinase-like"/>
    <property type="match status" value="1"/>
</dbReference>
<comment type="similarity">
    <text evidence="15">Belongs to the ribF family.</text>
</comment>
<dbReference type="InterPro" id="IPR023465">
    <property type="entry name" value="Riboflavin_kinase_dom_sf"/>
</dbReference>
<evidence type="ECO:0000256" key="3">
    <source>
        <dbReference type="ARBA" id="ARBA00005201"/>
    </source>
</evidence>
<dbReference type="STRING" id="1300342.I596_2329"/>
<evidence type="ECO:0000256" key="10">
    <source>
        <dbReference type="ARBA" id="ARBA00022827"/>
    </source>
</evidence>
<dbReference type="Pfam" id="PF06574">
    <property type="entry name" value="FAD_syn"/>
    <property type="match status" value="1"/>
</dbReference>
<organism evidence="17 18">
    <name type="scientific">Dokdonella koreensis DS-123</name>
    <dbReference type="NCBI Taxonomy" id="1300342"/>
    <lineage>
        <taxon>Bacteria</taxon>
        <taxon>Pseudomonadati</taxon>
        <taxon>Pseudomonadota</taxon>
        <taxon>Gammaproteobacteria</taxon>
        <taxon>Lysobacterales</taxon>
        <taxon>Rhodanobacteraceae</taxon>
        <taxon>Dokdonella</taxon>
    </lineage>
</organism>
<evidence type="ECO:0000256" key="4">
    <source>
        <dbReference type="ARBA" id="ARBA00022630"/>
    </source>
</evidence>
<dbReference type="InterPro" id="IPR002606">
    <property type="entry name" value="Riboflavin_kinase_bac"/>
</dbReference>
<evidence type="ECO:0000256" key="2">
    <source>
        <dbReference type="ARBA" id="ARBA00004726"/>
    </source>
</evidence>
<comment type="pathway">
    <text evidence="3 15">Cofactor biosynthesis; FMN biosynthesis; FMN from riboflavin (ATP route): step 1/1.</text>
</comment>
<dbReference type="SMART" id="SM00904">
    <property type="entry name" value="Flavokinase"/>
    <property type="match status" value="1"/>
</dbReference>
<dbReference type="SUPFAM" id="SSF52374">
    <property type="entry name" value="Nucleotidylyl transferase"/>
    <property type="match status" value="1"/>
</dbReference>
<evidence type="ECO:0000256" key="12">
    <source>
        <dbReference type="ARBA" id="ARBA00023268"/>
    </source>
</evidence>
<comment type="function">
    <text evidence="1">Catalyzes the phosphorylation of riboflavin to FMN followed by the adenylation of FMN to FAD.</text>
</comment>
<evidence type="ECO:0000256" key="13">
    <source>
        <dbReference type="ARBA" id="ARBA00047880"/>
    </source>
</evidence>
<dbReference type="FunFam" id="2.40.30.30:FF:000003">
    <property type="entry name" value="Riboflavin biosynthesis protein"/>
    <property type="match status" value="1"/>
</dbReference>
<dbReference type="Proteomes" id="UP000076830">
    <property type="component" value="Chromosome"/>
</dbReference>
<evidence type="ECO:0000256" key="11">
    <source>
        <dbReference type="ARBA" id="ARBA00022840"/>
    </source>
</evidence>
<dbReference type="KEGG" id="dko:I596_2329"/>
<dbReference type="Pfam" id="PF01687">
    <property type="entry name" value="Flavokinase"/>
    <property type="match status" value="1"/>
</dbReference>
<evidence type="ECO:0000313" key="17">
    <source>
        <dbReference type="EMBL" id="ANB18339.1"/>
    </source>
</evidence>